<evidence type="ECO:0000256" key="1">
    <source>
        <dbReference type="SAM" id="MobiDB-lite"/>
    </source>
</evidence>
<dbReference type="Proteomes" id="UP000237347">
    <property type="component" value="Unassembled WGS sequence"/>
</dbReference>
<comment type="caution">
    <text evidence="2">The sequence shown here is derived from an EMBL/GenBank/DDBJ whole genome shotgun (WGS) entry which is preliminary data.</text>
</comment>
<accession>A0AAW0LTJ0</accession>
<gene>
    <name evidence="2" type="ORF">CFP56_031457</name>
</gene>
<evidence type="ECO:0000313" key="3">
    <source>
        <dbReference type="Proteomes" id="UP000237347"/>
    </source>
</evidence>
<dbReference type="SUPFAM" id="SSF48576">
    <property type="entry name" value="Terpenoid synthases"/>
    <property type="match status" value="1"/>
</dbReference>
<dbReference type="AlphaFoldDB" id="A0AAW0LTJ0"/>
<dbReference type="EMBL" id="PKMF04000053">
    <property type="protein sequence ID" value="KAK7854620.1"/>
    <property type="molecule type" value="Genomic_DNA"/>
</dbReference>
<keyword evidence="3" id="KW-1185">Reference proteome</keyword>
<evidence type="ECO:0000313" key="2">
    <source>
        <dbReference type="EMBL" id="KAK7854620.1"/>
    </source>
</evidence>
<proteinExistence type="predicted"/>
<dbReference type="Gene3D" id="1.10.600.10">
    <property type="entry name" value="Farnesyl Diphosphate Synthase"/>
    <property type="match status" value="1"/>
</dbReference>
<protein>
    <submittedName>
        <fullName evidence="2">(-)-germacrene d synthase</fullName>
    </submittedName>
</protein>
<name>A0AAW0LTJ0_QUESU</name>
<sequence>MNAWKDINKECIRPIEVPVPLFTRVVNLARVMDLLYKDEDAYTHLGGVMVEGITSMLVDPVPEAETEKTRGVKTTASGGL</sequence>
<organism evidence="2 3">
    <name type="scientific">Quercus suber</name>
    <name type="common">Cork oak</name>
    <dbReference type="NCBI Taxonomy" id="58331"/>
    <lineage>
        <taxon>Eukaryota</taxon>
        <taxon>Viridiplantae</taxon>
        <taxon>Streptophyta</taxon>
        <taxon>Embryophyta</taxon>
        <taxon>Tracheophyta</taxon>
        <taxon>Spermatophyta</taxon>
        <taxon>Magnoliopsida</taxon>
        <taxon>eudicotyledons</taxon>
        <taxon>Gunneridae</taxon>
        <taxon>Pentapetalae</taxon>
        <taxon>rosids</taxon>
        <taxon>fabids</taxon>
        <taxon>Fagales</taxon>
        <taxon>Fagaceae</taxon>
        <taxon>Quercus</taxon>
    </lineage>
</organism>
<reference evidence="2 3" key="1">
    <citation type="journal article" date="2018" name="Sci. Data">
        <title>The draft genome sequence of cork oak.</title>
        <authorList>
            <person name="Ramos A.M."/>
            <person name="Usie A."/>
            <person name="Barbosa P."/>
            <person name="Barros P.M."/>
            <person name="Capote T."/>
            <person name="Chaves I."/>
            <person name="Simoes F."/>
            <person name="Abreu I."/>
            <person name="Carrasquinho I."/>
            <person name="Faro C."/>
            <person name="Guimaraes J.B."/>
            <person name="Mendonca D."/>
            <person name="Nobrega F."/>
            <person name="Rodrigues L."/>
            <person name="Saibo N.J.M."/>
            <person name="Varela M.C."/>
            <person name="Egas C."/>
            <person name="Matos J."/>
            <person name="Miguel C.M."/>
            <person name="Oliveira M.M."/>
            <person name="Ricardo C.P."/>
            <person name="Goncalves S."/>
        </authorList>
    </citation>
    <scope>NUCLEOTIDE SEQUENCE [LARGE SCALE GENOMIC DNA]</scope>
    <source>
        <strain evidence="3">cv. HL8</strain>
    </source>
</reference>
<feature type="region of interest" description="Disordered" evidence="1">
    <location>
        <begin position="61"/>
        <end position="80"/>
    </location>
</feature>
<dbReference type="InterPro" id="IPR008949">
    <property type="entry name" value="Isoprenoid_synthase_dom_sf"/>
</dbReference>